<gene>
    <name evidence="3" type="ORF">PR003_g30315</name>
</gene>
<evidence type="ECO:0000313" key="3">
    <source>
        <dbReference type="EMBL" id="KAE9272090.1"/>
    </source>
</evidence>
<organism evidence="3 4">
    <name type="scientific">Phytophthora rubi</name>
    <dbReference type="NCBI Taxonomy" id="129364"/>
    <lineage>
        <taxon>Eukaryota</taxon>
        <taxon>Sar</taxon>
        <taxon>Stramenopiles</taxon>
        <taxon>Oomycota</taxon>
        <taxon>Peronosporomycetes</taxon>
        <taxon>Peronosporales</taxon>
        <taxon>Peronosporaceae</taxon>
        <taxon>Phytophthora</taxon>
    </lineage>
</organism>
<name>A0A6A4BG96_9STRA</name>
<feature type="compositionally biased region" description="Acidic residues" evidence="1">
    <location>
        <begin position="98"/>
        <end position="127"/>
    </location>
</feature>
<dbReference type="AlphaFoldDB" id="A0A6A4BG96"/>
<dbReference type="Pfam" id="PF13843">
    <property type="entry name" value="DDE_Tnp_1_7"/>
    <property type="match status" value="1"/>
</dbReference>
<proteinExistence type="predicted"/>
<evidence type="ECO:0000256" key="1">
    <source>
        <dbReference type="SAM" id="MobiDB-lite"/>
    </source>
</evidence>
<reference evidence="3 4" key="1">
    <citation type="submission" date="2018-08" db="EMBL/GenBank/DDBJ databases">
        <title>Genomic investigation of the strawberry pathogen Phytophthora fragariae indicates pathogenicity is determined by transcriptional variation in three key races.</title>
        <authorList>
            <person name="Adams T.M."/>
            <person name="Armitage A.D."/>
            <person name="Sobczyk M.K."/>
            <person name="Bates H.J."/>
            <person name="Dunwell J.M."/>
            <person name="Nellist C.F."/>
            <person name="Harrison R.J."/>
        </authorList>
    </citation>
    <scope>NUCLEOTIDE SEQUENCE [LARGE SCALE GENOMIC DNA]</scope>
    <source>
        <strain evidence="3 4">SCRP333</strain>
    </source>
</reference>
<feature type="region of interest" description="Disordered" evidence="1">
    <location>
        <begin position="1"/>
        <end position="127"/>
    </location>
</feature>
<dbReference type="InterPro" id="IPR029526">
    <property type="entry name" value="PGBD"/>
</dbReference>
<feature type="compositionally biased region" description="Low complexity" evidence="1">
    <location>
        <begin position="1"/>
        <end position="12"/>
    </location>
</feature>
<dbReference type="PANTHER" id="PTHR46599:SF3">
    <property type="entry name" value="PIGGYBAC TRANSPOSABLE ELEMENT-DERIVED PROTEIN 4"/>
    <property type="match status" value="1"/>
</dbReference>
<evidence type="ECO:0000313" key="4">
    <source>
        <dbReference type="Proteomes" id="UP000434957"/>
    </source>
</evidence>
<feature type="domain" description="PiggyBac transposable element-derived protein" evidence="2">
    <location>
        <begin position="196"/>
        <end position="361"/>
    </location>
</feature>
<dbReference type="Proteomes" id="UP000434957">
    <property type="component" value="Unassembled WGS sequence"/>
</dbReference>
<accession>A0A6A4BG96</accession>
<evidence type="ECO:0000259" key="2">
    <source>
        <dbReference type="Pfam" id="PF13843"/>
    </source>
</evidence>
<protein>
    <recommendedName>
        <fullName evidence="2">PiggyBac transposable element-derived protein domain-containing protein</fullName>
    </recommendedName>
</protein>
<dbReference type="EMBL" id="QXFT01005573">
    <property type="protein sequence ID" value="KAE9272090.1"/>
    <property type="molecule type" value="Genomic_DNA"/>
</dbReference>
<sequence>MLATIAGAEAAATPSQVSVAHGKTGSSKRKRRSADEGSSKRRRRILHEDLSEGDAETSPIDGAAAEAQAEPTPAPDCVIDGDPNLMEGGAEECTGLNSDEDLDLREEPEDQDEDGTDSWDGDWDIGALTDEDPEEEHDEIPDTLWASVARDSKAISAMKEQGWEYDRSRFGPDPEYADLYDGPYGPSASVLKIADDPLALLFYFMPPKLWRQIAVESNRYHGQSIPVRARAIRSQQRRNGGEVEELGVIRSRLAGVDDIEPWDVLRVMALLIGHMLAPIRKGIAAHWSTKRVGCLPANRFGLFMAKHRFFHIMGYLHLSNNKSPQAKIDRAWKIRPVVDVLQRTFARGYETPPIISFDEATLPS</sequence>
<keyword evidence="4" id="KW-1185">Reference proteome</keyword>
<dbReference type="PANTHER" id="PTHR46599">
    <property type="entry name" value="PIGGYBAC TRANSPOSABLE ELEMENT-DERIVED PROTEIN 4"/>
    <property type="match status" value="1"/>
</dbReference>
<comment type="caution">
    <text evidence="3">The sequence shown here is derived from an EMBL/GenBank/DDBJ whole genome shotgun (WGS) entry which is preliminary data.</text>
</comment>